<evidence type="ECO:0000259" key="8">
    <source>
        <dbReference type="Pfam" id="PF02866"/>
    </source>
</evidence>
<dbReference type="GeneID" id="92903412"/>
<dbReference type="InterPro" id="IPR001236">
    <property type="entry name" value="Lactate/malate_DH_N"/>
</dbReference>
<keyword evidence="11" id="KW-1185">Reference proteome</keyword>
<dbReference type="EMBL" id="PKGY01000002">
    <property type="protein sequence ID" value="PKZ22235.1"/>
    <property type="molecule type" value="Genomic_DNA"/>
</dbReference>
<feature type="domain" description="Lactate/malate dehydrogenase N-terminal" evidence="7">
    <location>
        <begin position="7"/>
        <end position="147"/>
    </location>
</feature>
<evidence type="ECO:0000256" key="4">
    <source>
        <dbReference type="PIRSR" id="PIRSR000102-1"/>
    </source>
</evidence>
<evidence type="ECO:0000313" key="12">
    <source>
        <dbReference type="Proteomes" id="UP000234239"/>
    </source>
</evidence>
<evidence type="ECO:0000256" key="1">
    <source>
        <dbReference type="ARBA" id="ARBA00006054"/>
    </source>
</evidence>
<evidence type="ECO:0000256" key="5">
    <source>
        <dbReference type="PIRSR" id="PIRSR000102-3"/>
    </source>
</evidence>
<reference evidence="11" key="2">
    <citation type="submission" date="2016-01" db="EMBL/GenBank/DDBJ databases">
        <title>Six Aerococcus type strain genome sequencing and assembly using PacBio and Illumina Hiseq.</title>
        <authorList>
            <person name="Carkaci D."/>
            <person name="Dargis R."/>
            <person name="Nielsen X.C."/>
            <person name="Skovgaard O."/>
            <person name="Fuursted K."/>
            <person name="Christensen J.J."/>
        </authorList>
    </citation>
    <scope>NUCLEOTIDE SEQUENCE [LARGE SCALE GENOMIC DNA]</scope>
    <source>
        <strain evidence="11">CCUG43001</strain>
    </source>
</reference>
<protein>
    <submittedName>
        <fullName evidence="10">L-lactate dehydrogenase</fullName>
    </submittedName>
</protein>
<dbReference type="Pfam" id="PF02866">
    <property type="entry name" value="Ldh_1_C"/>
    <property type="match status" value="1"/>
</dbReference>
<dbReference type="PRINTS" id="PR00086">
    <property type="entry name" value="LLDHDRGNASE"/>
</dbReference>
<keyword evidence="3 5" id="KW-0520">NAD</keyword>
<dbReference type="EMBL" id="CP014160">
    <property type="protein sequence ID" value="AMB94146.1"/>
    <property type="molecule type" value="Genomic_DNA"/>
</dbReference>
<evidence type="ECO:0000259" key="7">
    <source>
        <dbReference type="Pfam" id="PF00056"/>
    </source>
</evidence>
<name>A0A109RDI6_9LACT</name>
<reference evidence="9 11" key="1">
    <citation type="journal article" date="2016" name="Genome Announc.">
        <title>Complete Genome Sequences of Aerococcus christensenii CCUG 28831T, Aerococcus sanguinicola CCUG 43001T, Aerococcus urinae CCUG 36881T, Aerococcus urinaeequi CCUG 28094T, Aerococcus urinaehominis CCUG 42038 BT, and Aerococcus viridans CCUG 4311T.</title>
        <authorList>
            <person name="Carkaci D."/>
            <person name="Dargis R."/>
            <person name="Nielsen X.C."/>
            <person name="Skovgaard O."/>
            <person name="Fuursted K."/>
            <person name="Christensen J.J."/>
        </authorList>
    </citation>
    <scope>NUCLEOTIDE SEQUENCE [LARGE SCALE GENOMIC DNA]</scope>
    <source>
        <strain evidence="9 11">CCUG43001</strain>
    </source>
</reference>
<dbReference type="GO" id="GO:0004459">
    <property type="term" value="F:L-lactate dehydrogenase (NAD+) activity"/>
    <property type="evidence" value="ECO:0007669"/>
    <property type="project" value="TreeGrafter"/>
</dbReference>
<dbReference type="InterPro" id="IPR001557">
    <property type="entry name" value="L-lactate/malate_DH"/>
</dbReference>
<feature type="binding site" evidence="5">
    <location>
        <begin position="12"/>
        <end position="17"/>
    </location>
    <ligand>
        <name>NAD(+)</name>
        <dbReference type="ChEBI" id="CHEBI:57540"/>
    </ligand>
</feature>
<dbReference type="InterPro" id="IPR022383">
    <property type="entry name" value="Lactate/malate_DH_C"/>
</dbReference>
<dbReference type="InterPro" id="IPR036291">
    <property type="entry name" value="NAD(P)-bd_dom_sf"/>
</dbReference>
<dbReference type="PIRSF" id="PIRSF000102">
    <property type="entry name" value="Lac_mal_DH"/>
    <property type="match status" value="1"/>
</dbReference>
<feature type="binding site" evidence="5">
    <location>
        <begin position="124"/>
        <end position="126"/>
    </location>
    <ligand>
        <name>NAD(+)</name>
        <dbReference type="ChEBI" id="CHEBI:57540"/>
    </ligand>
</feature>
<evidence type="ECO:0000313" key="11">
    <source>
        <dbReference type="Proteomes" id="UP000069912"/>
    </source>
</evidence>
<evidence type="ECO:0000313" key="10">
    <source>
        <dbReference type="EMBL" id="PKZ22235.1"/>
    </source>
</evidence>
<dbReference type="KEGG" id="asan:AWM72_04940"/>
<feature type="domain" description="Lactate/malate dehydrogenase C-terminal" evidence="8">
    <location>
        <begin position="151"/>
        <end position="319"/>
    </location>
</feature>
<dbReference type="Pfam" id="PF00056">
    <property type="entry name" value="Ldh_1_N"/>
    <property type="match status" value="1"/>
</dbReference>
<dbReference type="AlphaFoldDB" id="A0A109RDI6"/>
<dbReference type="Gene3D" id="3.40.50.720">
    <property type="entry name" value="NAD(P)-binding Rossmann-like Domain"/>
    <property type="match status" value="1"/>
</dbReference>
<dbReference type="RefSeq" id="WP_067974139.1">
    <property type="nucleotide sequence ID" value="NZ_CAJHKM010000001.1"/>
</dbReference>
<evidence type="ECO:0000256" key="3">
    <source>
        <dbReference type="ARBA" id="ARBA00023027"/>
    </source>
</evidence>
<accession>A0A109RDI6</accession>
<dbReference type="PANTHER" id="PTHR43128">
    <property type="entry name" value="L-2-HYDROXYCARBOXYLATE DEHYDROGENASE (NAD(P)(+))"/>
    <property type="match status" value="1"/>
</dbReference>
<dbReference type="GO" id="GO:0006089">
    <property type="term" value="P:lactate metabolic process"/>
    <property type="evidence" value="ECO:0007669"/>
    <property type="project" value="TreeGrafter"/>
</dbReference>
<reference evidence="10 12" key="3">
    <citation type="submission" date="2017-12" db="EMBL/GenBank/DDBJ databases">
        <title>Phylogenetic diversity of female urinary microbiome.</title>
        <authorList>
            <person name="Thomas-White K."/>
            <person name="Wolfe A.J."/>
        </authorList>
    </citation>
    <scope>NUCLEOTIDE SEQUENCE [LARGE SCALE GENOMIC DNA]</scope>
    <source>
        <strain evidence="10 12">UMB0139</strain>
    </source>
</reference>
<gene>
    <name evidence="9" type="ORF">AWM72_04940</name>
    <name evidence="10" type="ORF">CYJ28_03755</name>
</gene>
<feature type="active site" description="Proton acceptor" evidence="4">
    <location>
        <position position="181"/>
    </location>
</feature>
<dbReference type="PANTHER" id="PTHR43128:SF16">
    <property type="entry name" value="L-LACTATE DEHYDROGENASE"/>
    <property type="match status" value="1"/>
</dbReference>
<feature type="binding site" evidence="5">
    <location>
        <position position="101"/>
    </location>
    <ligand>
        <name>NAD(+)</name>
        <dbReference type="ChEBI" id="CHEBI:57540"/>
    </ligand>
</feature>
<comment type="similarity">
    <text evidence="1">Belongs to the LDH/MDH superfamily. LDH family.</text>
</comment>
<dbReference type="InterPro" id="IPR015955">
    <property type="entry name" value="Lactate_DH/Glyco_Ohase_4_C"/>
</dbReference>
<keyword evidence="2 6" id="KW-0560">Oxidoreductase</keyword>
<dbReference type="SUPFAM" id="SSF51735">
    <property type="entry name" value="NAD(P)-binding Rossmann-fold domains"/>
    <property type="match status" value="1"/>
</dbReference>
<dbReference type="Proteomes" id="UP000234239">
    <property type="component" value="Unassembled WGS sequence"/>
</dbReference>
<evidence type="ECO:0000256" key="6">
    <source>
        <dbReference type="RuleBase" id="RU003369"/>
    </source>
</evidence>
<evidence type="ECO:0000256" key="2">
    <source>
        <dbReference type="ARBA" id="ARBA00023002"/>
    </source>
</evidence>
<dbReference type="OrthoDB" id="9802969at2"/>
<evidence type="ECO:0000313" key="9">
    <source>
        <dbReference type="EMBL" id="AMB94146.1"/>
    </source>
</evidence>
<feature type="binding site" evidence="5">
    <location>
        <position position="37"/>
    </location>
    <ligand>
        <name>NAD(+)</name>
        <dbReference type="ChEBI" id="CHEBI:57540"/>
    </ligand>
</feature>
<organism evidence="9 11">
    <name type="scientific">Aerococcus sanguinicola</name>
    <dbReference type="NCBI Taxonomy" id="119206"/>
    <lineage>
        <taxon>Bacteria</taxon>
        <taxon>Bacillati</taxon>
        <taxon>Bacillota</taxon>
        <taxon>Bacilli</taxon>
        <taxon>Lactobacillales</taxon>
        <taxon>Aerococcaceae</taxon>
        <taxon>Aerococcus</taxon>
    </lineage>
</organism>
<sequence length="329" mass="36210">MAIYGQKLGIVGVGFVGSKILSNVLAANLFSEIVLIDEKKEKAAGEALDERHAMGLGSTQHVRVYAGDYSDLADADVIVVAATHIYEDEIPAERQDLLLDNIPVLDDVMSGICQHTREAILVFISNPVDTLAHLAVTEYHYPKERVLSTGTMLDSARLRYAVAEHYGIDPKSVTGYMLGEHGMSSFAACSHLNVQGIPFDQLSDYFEGISPLDVDQLTEEVVQSAYDVFMDKAGVTDAAIARVVVELLTTIVLDQETILPVGTFFGQGIYDLDQAVTFSLPAQIGRQGVVRTFQIPLNEWEKEKLVQSVAVIDQSIRFGREKLQDYRKQ</sequence>
<dbReference type="Proteomes" id="UP000069912">
    <property type="component" value="Chromosome"/>
</dbReference>
<dbReference type="Gene3D" id="3.90.110.10">
    <property type="entry name" value="Lactate dehydrogenase/glycoside hydrolase, family 4, C-terminal"/>
    <property type="match status" value="1"/>
</dbReference>
<proteinExistence type="inferred from homology"/>
<dbReference type="SUPFAM" id="SSF56327">
    <property type="entry name" value="LDH C-terminal domain-like"/>
    <property type="match status" value="1"/>
</dbReference>